<dbReference type="Pfam" id="PF07690">
    <property type="entry name" value="MFS_1"/>
    <property type="match status" value="1"/>
</dbReference>
<accession>A0A9X2VVS3</accession>
<dbReference type="EMBL" id="JANYMP010000036">
    <property type="protein sequence ID" value="MCS7483753.1"/>
    <property type="molecule type" value="Genomic_DNA"/>
</dbReference>
<dbReference type="AlphaFoldDB" id="A0A9X2VVS3"/>
<keyword evidence="9" id="KW-1185">Reference proteome</keyword>
<sequence length="389" mass="40303">MTIADNRAPTWWSLTPLVFGAFVVAAEGTILTGVLPQLSRDLHADPAAVGAGLALYPLVYVFGAPTLAVLAGGRSQRLICALGLVTFALGNLIAASAGTLAILMVGRLVAALGACAYIPNAGARALSLGADRRGRVLSIVASGFTAATLVGAPVGIYLASLSSWRYVLVLIAAGALAVVIAQWFSRLRDNPVSTMSMREWLAFVTQRRMLAILLLTFTVVLGEFVVYAYISLVAQHNVHATPAQTATVVLVFGIGSTTGTLLGGFLVDRYGWHRVLWTALTVIATVLLLLPFATHPIAFGAALVVWGLFGWMLTPAQTNRLLHAYPDNGAVLITLNASAVQLGVATGGLAGAAVTSTLGPAALATTGAVIVWIALAAAALTRSTRQPNS</sequence>
<proteinExistence type="predicted"/>
<protein>
    <submittedName>
        <fullName evidence="8">MFS transporter</fullName>
    </submittedName>
</protein>
<reference evidence="8" key="1">
    <citation type="submission" date="2022-08" db="EMBL/GenBank/DDBJ databases">
        <authorList>
            <person name="Tistechok S."/>
            <person name="Samborskyy M."/>
            <person name="Roman I."/>
        </authorList>
    </citation>
    <scope>NUCLEOTIDE SEQUENCE</scope>
    <source>
        <strain evidence="8">DSM 103496</strain>
    </source>
</reference>
<keyword evidence="4 6" id="KW-1133">Transmembrane helix</keyword>
<name>A0A9X2VVS3_9PSEU</name>
<organism evidence="8 9">
    <name type="scientific">Umezawaea endophytica</name>
    <dbReference type="NCBI Taxonomy" id="1654476"/>
    <lineage>
        <taxon>Bacteria</taxon>
        <taxon>Bacillati</taxon>
        <taxon>Actinomycetota</taxon>
        <taxon>Actinomycetes</taxon>
        <taxon>Pseudonocardiales</taxon>
        <taxon>Pseudonocardiaceae</taxon>
        <taxon>Umezawaea</taxon>
    </lineage>
</organism>
<feature type="transmembrane region" description="Helical" evidence="6">
    <location>
        <begin position="47"/>
        <end position="71"/>
    </location>
</feature>
<dbReference type="RefSeq" id="WP_259629204.1">
    <property type="nucleotide sequence ID" value="NZ_JANYMP010000036.1"/>
</dbReference>
<keyword evidence="3 6" id="KW-0812">Transmembrane</keyword>
<dbReference type="InterPro" id="IPR011701">
    <property type="entry name" value="MFS"/>
</dbReference>
<comment type="subcellular location">
    <subcellularLocation>
        <location evidence="1">Cell membrane</location>
        <topology evidence="1">Multi-pass membrane protein</topology>
    </subcellularLocation>
</comment>
<dbReference type="Proteomes" id="UP001141259">
    <property type="component" value="Unassembled WGS sequence"/>
</dbReference>
<evidence type="ECO:0000313" key="8">
    <source>
        <dbReference type="EMBL" id="MCS7483753.1"/>
    </source>
</evidence>
<evidence type="ECO:0000256" key="4">
    <source>
        <dbReference type="ARBA" id="ARBA00022989"/>
    </source>
</evidence>
<dbReference type="InterPro" id="IPR050189">
    <property type="entry name" value="MFS_Efflux_Transporters"/>
</dbReference>
<dbReference type="PANTHER" id="PTHR43124">
    <property type="entry name" value="PURINE EFFLUX PUMP PBUE"/>
    <property type="match status" value="1"/>
</dbReference>
<keyword evidence="5 6" id="KW-0472">Membrane</keyword>
<feature type="transmembrane region" description="Helical" evidence="6">
    <location>
        <begin position="299"/>
        <end position="318"/>
    </location>
</feature>
<dbReference type="SUPFAM" id="SSF103473">
    <property type="entry name" value="MFS general substrate transporter"/>
    <property type="match status" value="1"/>
</dbReference>
<feature type="transmembrane region" description="Helical" evidence="6">
    <location>
        <begin position="100"/>
        <end position="118"/>
    </location>
</feature>
<dbReference type="InterPro" id="IPR036259">
    <property type="entry name" value="MFS_trans_sf"/>
</dbReference>
<feature type="transmembrane region" description="Helical" evidence="6">
    <location>
        <begin position="208"/>
        <end position="230"/>
    </location>
</feature>
<dbReference type="Gene3D" id="1.20.1250.20">
    <property type="entry name" value="MFS general substrate transporter like domains"/>
    <property type="match status" value="2"/>
</dbReference>
<comment type="caution">
    <text evidence="8">The sequence shown here is derived from an EMBL/GenBank/DDBJ whole genome shotgun (WGS) entry which is preliminary data.</text>
</comment>
<feature type="transmembrane region" description="Helical" evidence="6">
    <location>
        <begin position="242"/>
        <end position="267"/>
    </location>
</feature>
<dbReference type="GO" id="GO:0022857">
    <property type="term" value="F:transmembrane transporter activity"/>
    <property type="evidence" value="ECO:0007669"/>
    <property type="project" value="InterPro"/>
</dbReference>
<evidence type="ECO:0000256" key="6">
    <source>
        <dbReference type="SAM" id="Phobius"/>
    </source>
</evidence>
<dbReference type="InterPro" id="IPR020846">
    <property type="entry name" value="MFS_dom"/>
</dbReference>
<feature type="transmembrane region" description="Helical" evidence="6">
    <location>
        <begin position="78"/>
        <end position="94"/>
    </location>
</feature>
<evidence type="ECO:0000259" key="7">
    <source>
        <dbReference type="PROSITE" id="PS50850"/>
    </source>
</evidence>
<feature type="transmembrane region" description="Helical" evidence="6">
    <location>
        <begin position="360"/>
        <end position="380"/>
    </location>
</feature>
<dbReference type="PANTHER" id="PTHR43124:SF10">
    <property type="entry name" value="PURINE EFFLUX PUMP PBUE"/>
    <property type="match status" value="1"/>
</dbReference>
<feature type="transmembrane region" description="Helical" evidence="6">
    <location>
        <begin position="12"/>
        <end position="35"/>
    </location>
</feature>
<feature type="transmembrane region" description="Helical" evidence="6">
    <location>
        <begin position="330"/>
        <end position="354"/>
    </location>
</feature>
<gene>
    <name evidence="8" type="ORF">NZH93_43530</name>
</gene>
<evidence type="ECO:0000256" key="5">
    <source>
        <dbReference type="ARBA" id="ARBA00023136"/>
    </source>
</evidence>
<dbReference type="GO" id="GO:0005886">
    <property type="term" value="C:plasma membrane"/>
    <property type="evidence" value="ECO:0007669"/>
    <property type="project" value="UniProtKB-SubCell"/>
</dbReference>
<keyword evidence="2" id="KW-1003">Cell membrane</keyword>
<evidence type="ECO:0000256" key="3">
    <source>
        <dbReference type="ARBA" id="ARBA00022692"/>
    </source>
</evidence>
<evidence type="ECO:0000256" key="2">
    <source>
        <dbReference type="ARBA" id="ARBA00022475"/>
    </source>
</evidence>
<dbReference type="CDD" id="cd17324">
    <property type="entry name" value="MFS_NepI_like"/>
    <property type="match status" value="1"/>
</dbReference>
<feature type="transmembrane region" description="Helical" evidence="6">
    <location>
        <begin position="139"/>
        <end position="160"/>
    </location>
</feature>
<evidence type="ECO:0000313" key="9">
    <source>
        <dbReference type="Proteomes" id="UP001141259"/>
    </source>
</evidence>
<dbReference type="PROSITE" id="PS50850">
    <property type="entry name" value="MFS"/>
    <property type="match status" value="1"/>
</dbReference>
<feature type="domain" description="Major facilitator superfamily (MFS) profile" evidence="7">
    <location>
        <begin position="13"/>
        <end position="385"/>
    </location>
</feature>
<feature type="transmembrane region" description="Helical" evidence="6">
    <location>
        <begin position="166"/>
        <end position="187"/>
    </location>
</feature>
<feature type="transmembrane region" description="Helical" evidence="6">
    <location>
        <begin position="274"/>
        <end position="293"/>
    </location>
</feature>
<evidence type="ECO:0000256" key="1">
    <source>
        <dbReference type="ARBA" id="ARBA00004651"/>
    </source>
</evidence>